<dbReference type="EMBL" id="FCNX02000007">
    <property type="protein sequence ID" value="SAK71575.1"/>
    <property type="molecule type" value="Genomic_DNA"/>
</dbReference>
<evidence type="ECO:0000313" key="3">
    <source>
        <dbReference type="Proteomes" id="UP000054903"/>
    </source>
</evidence>
<reference evidence="2" key="1">
    <citation type="submission" date="2016-01" db="EMBL/GenBank/DDBJ databases">
        <authorList>
            <person name="Peeters C."/>
        </authorList>
    </citation>
    <scope>NUCLEOTIDE SEQUENCE</scope>
    <source>
        <strain evidence="2">LMG 29320</strain>
    </source>
</reference>
<evidence type="ECO:0000313" key="2">
    <source>
        <dbReference type="EMBL" id="SAK71575.1"/>
    </source>
</evidence>
<keyword evidence="2" id="KW-0808">Transferase</keyword>
<organism evidence="2 3">
    <name type="scientific">Caballeronia fortuita</name>
    <dbReference type="NCBI Taxonomy" id="1777138"/>
    <lineage>
        <taxon>Bacteria</taxon>
        <taxon>Pseudomonadati</taxon>
        <taxon>Pseudomonadota</taxon>
        <taxon>Betaproteobacteria</taxon>
        <taxon>Burkholderiales</taxon>
        <taxon>Burkholderiaceae</taxon>
        <taxon>Caballeronia</taxon>
    </lineage>
</organism>
<name>A0A158BND7_9BURK</name>
<comment type="caution">
    <text evidence="2">The sequence shown here is derived from an EMBL/GenBank/DDBJ whole genome shotgun (WGS) entry which is preliminary data.</text>
</comment>
<accession>A0A158BND7</accession>
<dbReference type="SUPFAM" id="SSF53756">
    <property type="entry name" value="UDP-Glycosyltransferase/glycogen phosphorylase"/>
    <property type="match status" value="1"/>
</dbReference>
<dbReference type="Proteomes" id="UP000054903">
    <property type="component" value="Unassembled WGS sequence"/>
</dbReference>
<keyword evidence="2" id="KW-0328">Glycosyltransferase</keyword>
<gene>
    <name evidence="2" type="primary">mgtA</name>
    <name evidence="2" type="ORF">AWB77_03039</name>
</gene>
<dbReference type="InterPro" id="IPR001296">
    <property type="entry name" value="Glyco_trans_1"/>
</dbReference>
<dbReference type="RefSeq" id="WP_061135246.1">
    <property type="nucleotide sequence ID" value="NZ_FCNX02000007.1"/>
</dbReference>
<dbReference type="Pfam" id="PF00534">
    <property type="entry name" value="Glycos_transf_1"/>
    <property type="match status" value="1"/>
</dbReference>
<sequence>MKHQVIHVFNGFLSPYGGSELEALALADQLREQGEVKLWATSTRCSVPLCKQHGIERITLAHASRRRVGTGPGTFSEADTFVFVGAHWRNKLWPFVVPRPRRLIYVFNTFHPKILAMTSQHPALLRWPETEYVFISDFQKTLLGMPGVVHPSPIDIDCFTPAKRTANARPVIGRLSRDSLAKHDQEDLALYREWTEAGARVKLQGATCLADQTGAGAHLELTPEGAMASADYLRSLDVFYYRTGSHVETFGRVVFEAMACALPVVCHRRGGYADSIRHNENGFLFDTAEEARQMMRQLLQQPALRARIGANARRTVEELYSRSALACRSQFYHGHAMAHETD</sequence>
<proteinExistence type="predicted"/>
<dbReference type="EC" id="2.4.1.-" evidence="2"/>
<dbReference type="PANTHER" id="PTHR45947">
    <property type="entry name" value="SULFOQUINOVOSYL TRANSFERASE SQD2"/>
    <property type="match status" value="1"/>
</dbReference>
<dbReference type="STRING" id="1777138.AWB77_03039"/>
<dbReference type="InterPro" id="IPR050194">
    <property type="entry name" value="Glycosyltransferase_grp1"/>
</dbReference>
<evidence type="ECO:0000259" key="1">
    <source>
        <dbReference type="Pfam" id="PF00534"/>
    </source>
</evidence>
<dbReference type="Gene3D" id="3.40.50.2000">
    <property type="entry name" value="Glycogen Phosphorylase B"/>
    <property type="match status" value="1"/>
</dbReference>
<protein>
    <submittedName>
        <fullName evidence="2">GDP-mannose-dependent alpha-mannosyltransferase</fullName>
        <ecNumber evidence="2">2.4.1.-</ecNumber>
    </submittedName>
</protein>
<dbReference type="AlphaFoldDB" id="A0A158BND7"/>
<dbReference type="CDD" id="cd03801">
    <property type="entry name" value="GT4_PimA-like"/>
    <property type="match status" value="1"/>
</dbReference>
<dbReference type="GO" id="GO:0016757">
    <property type="term" value="F:glycosyltransferase activity"/>
    <property type="evidence" value="ECO:0007669"/>
    <property type="project" value="UniProtKB-KW"/>
</dbReference>
<feature type="domain" description="Glycosyl transferase family 1" evidence="1">
    <location>
        <begin position="205"/>
        <end position="314"/>
    </location>
</feature>
<keyword evidence="3" id="KW-1185">Reference proteome</keyword>
<dbReference type="OrthoDB" id="9802525at2"/>
<dbReference type="PANTHER" id="PTHR45947:SF3">
    <property type="entry name" value="SULFOQUINOVOSYL TRANSFERASE SQD2"/>
    <property type="match status" value="1"/>
</dbReference>